<evidence type="ECO:0008006" key="4">
    <source>
        <dbReference type="Google" id="ProtNLM"/>
    </source>
</evidence>
<protein>
    <recommendedName>
        <fullName evidence="4">DNA-directed RNA polymerase III subunit RPC5</fullName>
    </recommendedName>
</protein>
<sequence>MGKKRKHQDSETEEPRKKAKTEEIETNGVADLTINGTGDIKIFLIKKPIGVSLEDLEALKWSGDDEILAKSKIKTETGVFRALVAPKTKKERMVHIPAIREREDTDSKNIKAQNFVHGSITILPQEVKSKYLGGSIYEEGEEPVEGTATEVHPGLRKIKKDAILDLSTRQQRNKASPRMEVDGCDEEDLSIHSKIKKPEFFSDEEDEDDGTEDQVLWEKNVVVCTSAPNTEMFCVSYPSSKRDAWDGKRFPMARYKKNVRFLEMRFLTDTSTGSYDKKKAELMLYEGGESKKAGASAAPGIEALRANDEVYEGRAFVHDHPIVNAIGFMKNGEFFIHPLTGSFEMHRSIRALNRKKKLGKGGNSEDESTEDDEEVDPRKAATSGAVRVKFSRPETERQKKRREASALHREKQIASDLWIPMKVHLKEDEPVNVKKAIISTGSTVKGEESGVTEVGPPPEMNIRELVNRAIICGMKEELVIESGKEHMLSKQRIDELSSPELQLKAHMVKSHVMKTSEMRRLIDSRGMSTDVMIEQLKQCSRLVNGVWVLDSNLMFQNLPPAHSNTAGKTDLYRAELWRNARDLALSLIDGGHRVTRLSLMTCFQLNERDADEILSTFGVRCEKTRSWKLRIERDDEFLKDPAMKKHVIAEKMKWINTFNELEKSFHAPPPKPSTKKK</sequence>
<evidence type="ECO:0000313" key="2">
    <source>
        <dbReference type="EMBL" id="KAF1763637.1"/>
    </source>
</evidence>
<dbReference type="KEGG" id="crq:GCK72_011904"/>
<feature type="compositionally biased region" description="Acidic residues" evidence="1">
    <location>
        <begin position="364"/>
        <end position="375"/>
    </location>
</feature>
<dbReference type="GO" id="GO:0042797">
    <property type="term" value="P:tRNA transcription by RNA polymerase III"/>
    <property type="evidence" value="ECO:0007669"/>
    <property type="project" value="TreeGrafter"/>
</dbReference>
<feature type="region of interest" description="Disordered" evidence="1">
    <location>
        <begin position="356"/>
        <end position="408"/>
    </location>
</feature>
<organism evidence="2 3">
    <name type="scientific">Caenorhabditis remanei</name>
    <name type="common">Caenorhabditis vulgaris</name>
    <dbReference type="NCBI Taxonomy" id="31234"/>
    <lineage>
        <taxon>Eukaryota</taxon>
        <taxon>Metazoa</taxon>
        <taxon>Ecdysozoa</taxon>
        <taxon>Nematoda</taxon>
        <taxon>Chromadorea</taxon>
        <taxon>Rhabditida</taxon>
        <taxon>Rhabditina</taxon>
        <taxon>Rhabditomorpha</taxon>
        <taxon>Rhabditoidea</taxon>
        <taxon>Rhabditidae</taxon>
        <taxon>Peloderinae</taxon>
        <taxon>Caenorhabditis</taxon>
    </lineage>
</organism>
<accession>A0A6A5H8T1</accession>
<proteinExistence type="predicted"/>
<gene>
    <name evidence="2" type="ORF">GCK72_011904</name>
</gene>
<comment type="caution">
    <text evidence="2">The sequence shown here is derived from an EMBL/GenBank/DDBJ whole genome shotgun (WGS) entry which is preliminary data.</text>
</comment>
<dbReference type="InterPro" id="IPR006886">
    <property type="entry name" value="RNA_pol_III_Rpc5"/>
</dbReference>
<reference evidence="2 3" key="1">
    <citation type="submission" date="2019-12" db="EMBL/GenBank/DDBJ databases">
        <title>Chromosome-level assembly of the Caenorhabditis remanei genome.</title>
        <authorList>
            <person name="Teterina A.A."/>
            <person name="Willis J.H."/>
            <person name="Phillips P.C."/>
        </authorList>
    </citation>
    <scope>NUCLEOTIDE SEQUENCE [LARGE SCALE GENOMIC DNA]</scope>
    <source>
        <strain evidence="2 3">PX506</strain>
        <tissue evidence="2">Whole organism</tissue>
    </source>
</reference>
<dbReference type="RefSeq" id="XP_003103120.2">
    <property type="nucleotide sequence ID" value="XM_003103072.2"/>
</dbReference>
<evidence type="ECO:0000313" key="3">
    <source>
        <dbReference type="Proteomes" id="UP000483820"/>
    </source>
</evidence>
<dbReference type="AlphaFoldDB" id="A0A6A5H8T1"/>
<dbReference type="GeneID" id="9798596"/>
<dbReference type="Proteomes" id="UP000483820">
    <property type="component" value="Chromosome III"/>
</dbReference>
<name>A0A6A5H8T1_CAERE</name>
<dbReference type="CTD" id="9798596"/>
<dbReference type="GO" id="GO:0005666">
    <property type="term" value="C:RNA polymerase III complex"/>
    <property type="evidence" value="ECO:0007669"/>
    <property type="project" value="TreeGrafter"/>
</dbReference>
<dbReference type="Pfam" id="PF04801">
    <property type="entry name" value="RPC5"/>
    <property type="match status" value="1"/>
</dbReference>
<feature type="region of interest" description="Disordered" evidence="1">
    <location>
        <begin position="1"/>
        <end position="24"/>
    </location>
</feature>
<dbReference type="EMBL" id="WUAV01000003">
    <property type="protein sequence ID" value="KAF1763637.1"/>
    <property type="molecule type" value="Genomic_DNA"/>
</dbReference>
<dbReference type="PANTHER" id="PTHR12069">
    <property type="entry name" value="DNA-DIRECTED RNA POLYMERASES III 80 KDA POLYPEPTIDE RNA POLYMERASE III SUBUNIT 5"/>
    <property type="match status" value="1"/>
</dbReference>
<feature type="compositionally biased region" description="Basic and acidic residues" evidence="1">
    <location>
        <begin position="391"/>
        <end position="408"/>
    </location>
</feature>
<feature type="compositionally biased region" description="Basic and acidic residues" evidence="1">
    <location>
        <begin position="8"/>
        <end position="23"/>
    </location>
</feature>
<evidence type="ECO:0000256" key="1">
    <source>
        <dbReference type="SAM" id="MobiDB-lite"/>
    </source>
</evidence>
<dbReference type="PANTHER" id="PTHR12069:SF0">
    <property type="entry name" value="DNA-DIRECTED RNA POLYMERASE III SUBUNIT RPC5"/>
    <property type="match status" value="1"/>
</dbReference>